<proteinExistence type="predicted"/>
<gene>
    <name evidence="1" type="ORF">EK386_16335</name>
</gene>
<organism evidence="1 2">
    <name type="scientific">Lysinibacillus antri</name>
    <dbReference type="NCBI Taxonomy" id="2498145"/>
    <lineage>
        <taxon>Bacteria</taxon>
        <taxon>Bacillati</taxon>
        <taxon>Bacillota</taxon>
        <taxon>Bacilli</taxon>
        <taxon>Bacillales</taxon>
        <taxon>Bacillaceae</taxon>
        <taxon>Lysinibacillus</taxon>
    </lineage>
</organism>
<comment type="caution">
    <text evidence="1">The sequence shown here is derived from an EMBL/GenBank/DDBJ whole genome shotgun (WGS) entry which is preliminary data.</text>
</comment>
<accession>A0A432L8K5</accession>
<dbReference type="AlphaFoldDB" id="A0A432L8K5"/>
<sequence length="200" mass="23052">MNLFQLKSKPHGTERLPLFLEEKFIAIGWPGIGDLTNVDADEIERRLASTYEKYKGQTMAYHKGMVNAFVNTMQSSDIVMITEGDYVHIGQVGEYFYDPAYDNDEGMCHRRPVEWLATVERSYLNEQVREHLKNRATITKFKYPFQMAEIEPYLLGNKSNPSPTVPKGEIYEKAWDILVKALDSEEEHIRVLAASAIWKS</sequence>
<evidence type="ECO:0000313" key="1">
    <source>
        <dbReference type="EMBL" id="RUL48803.1"/>
    </source>
</evidence>
<keyword evidence="2" id="KW-1185">Reference proteome</keyword>
<dbReference type="EMBL" id="RYYR01000029">
    <property type="protein sequence ID" value="RUL48803.1"/>
    <property type="molecule type" value="Genomic_DNA"/>
</dbReference>
<reference evidence="1 2" key="1">
    <citation type="submission" date="2018-12" db="EMBL/GenBank/DDBJ databases">
        <title>Lysinibacillus antri sp. nov., isolated from a cave soil.</title>
        <authorList>
            <person name="Narsing Rao M.P."/>
            <person name="Zhang H."/>
            <person name="Dong Z.-Y."/>
            <person name="Niu X.-K."/>
            <person name="Zhang K."/>
            <person name="Fang B.-Z."/>
            <person name="Kang Y.-Q."/>
            <person name="Xiao M."/>
            <person name="Li W.-J."/>
        </authorList>
    </citation>
    <scope>NUCLEOTIDE SEQUENCE [LARGE SCALE GENOMIC DNA]</scope>
    <source>
        <strain evidence="1 2">SYSU K30002</strain>
    </source>
</reference>
<name>A0A432L8K5_9BACI</name>
<protein>
    <submittedName>
        <fullName evidence="1">Uncharacterized protein</fullName>
    </submittedName>
</protein>
<dbReference type="RefSeq" id="WP_126660249.1">
    <property type="nucleotide sequence ID" value="NZ_RYYR01000029.1"/>
</dbReference>
<dbReference type="Proteomes" id="UP000287910">
    <property type="component" value="Unassembled WGS sequence"/>
</dbReference>
<evidence type="ECO:0000313" key="2">
    <source>
        <dbReference type="Proteomes" id="UP000287910"/>
    </source>
</evidence>